<dbReference type="Gene3D" id="2.40.10.330">
    <property type="match status" value="1"/>
</dbReference>
<keyword evidence="14" id="KW-1185">Reference proteome</keyword>
<evidence type="ECO:0000256" key="8">
    <source>
        <dbReference type="ARBA" id="ARBA00037071"/>
    </source>
</evidence>
<evidence type="ECO:0000256" key="2">
    <source>
        <dbReference type="ARBA" id="ARBA00004496"/>
    </source>
</evidence>
<dbReference type="Pfam" id="PF00254">
    <property type="entry name" value="FKBP_C"/>
    <property type="match status" value="1"/>
</dbReference>
<evidence type="ECO:0000256" key="3">
    <source>
        <dbReference type="ARBA" id="ARBA00006577"/>
    </source>
</evidence>
<sequence length="164" mass="17560">MEAKQDNVVSIHYVLRDTEGEVIDQSAEGQPLSYLHGHGNIVPGLEEAIEGASEGEEVKAVIDPDNAYGHYRDDLVQQVSRDAFQGVDELAPGMSFRAESNAGPMIVTVKSVDGDEVTVDGNHVLAGQTLDFTVNVAEIREATATEVEHGHVHDGDGEGDEEHG</sequence>
<dbReference type="GO" id="GO:0003755">
    <property type="term" value="F:peptidyl-prolyl cis-trans isomerase activity"/>
    <property type="evidence" value="ECO:0007669"/>
    <property type="project" value="UniProtKB-UniRule"/>
</dbReference>
<dbReference type="InterPro" id="IPR046357">
    <property type="entry name" value="PPIase_dom_sf"/>
</dbReference>
<dbReference type="PANTHER" id="PTHR47861:SF3">
    <property type="entry name" value="FKBP-TYPE PEPTIDYL-PROLYL CIS-TRANS ISOMERASE SLYD"/>
    <property type="match status" value="1"/>
</dbReference>
<evidence type="ECO:0000259" key="12">
    <source>
        <dbReference type="PROSITE" id="PS50059"/>
    </source>
</evidence>
<dbReference type="EMBL" id="AYKH01000011">
    <property type="protein sequence ID" value="ROO27986.1"/>
    <property type="molecule type" value="Genomic_DNA"/>
</dbReference>
<comment type="catalytic activity">
    <reaction evidence="1 9 10">
        <text>[protein]-peptidylproline (omega=180) = [protein]-peptidylproline (omega=0)</text>
        <dbReference type="Rhea" id="RHEA:16237"/>
        <dbReference type="Rhea" id="RHEA-COMP:10747"/>
        <dbReference type="Rhea" id="RHEA-COMP:10748"/>
        <dbReference type="ChEBI" id="CHEBI:83833"/>
        <dbReference type="ChEBI" id="CHEBI:83834"/>
        <dbReference type="EC" id="5.2.1.8"/>
    </reaction>
</comment>
<dbReference type="Proteomes" id="UP000283993">
    <property type="component" value="Unassembled WGS sequence"/>
</dbReference>
<reference evidence="13 14" key="1">
    <citation type="submission" date="2013-10" db="EMBL/GenBank/DDBJ databases">
        <title>Salinisphaera orenii MK-B5 Genome Sequencing.</title>
        <authorList>
            <person name="Lai Q."/>
            <person name="Li C."/>
            <person name="Shao Z."/>
        </authorList>
    </citation>
    <scope>NUCLEOTIDE SEQUENCE [LARGE SCALE GENOMIC DNA]</scope>
    <source>
        <strain evidence="13 14">MK-B5</strain>
    </source>
</reference>
<accession>A0A423PQU6</accession>
<comment type="function">
    <text evidence="8">Also involved in hydrogenase metallocenter assembly, probably by participating in the nickel insertion step. This function in hydrogenase biosynthesis requires chaperone activity and the presence of the metal-binding domain, but not PPIase activity.</text>
</comment>
<organism evidence="13 14">
    <name type="scientific">Salinisphaera orenii MK-B5</name>
    <dbReference type="NCBI Taxonomy" id="856730"/>
    <lineage>
        <taxon>Bacteria</taxon>
        <taxon>Pseudomonadati</taxon>
        <taxon>Pseudomonadota</taxon>
        <taxon>Gammaproteobacteria</taxon>
        <taxon>Salinisphaerales</taxon>
        <taxon>Salinisphaeraceae</taxon>
        <taxon>Salinisphaera</taxon>
    </lineage>
</organism>
<dbReference type="AlphaFoldDB" id="A0A423PQU6"/>
<dbReference type="GO" id="GO:0005737">
    <property type="term" value="C:cytoplasm"/>
    <property type="evidence" value="ECO:0007669"/>
    <property type="project" value="UniProtKB-SubCell"/>
</dbReference>
<keyword evidence="5 9" id="KW-0697">Rotamase</keyword>
<evidence type="ECO:0000256" key="4">
    <source>
        <dbReference type="ARBA" id="ARBA00022490"/>
    </source>
</evidence>
<evidence type="ECO:0000256" key="11">
    <source>
        <dbReference type="SAM" id="MobiDB-lite"/>
    </source>
</evidence>
<evidence type="ECO:0000256" key="9">
    <source>
        <dbReference type="PROSITE-ProRule" id="PRU00277"/>
    </source>
</evidence>
<keyword evidence="4" id="KW-0963">Cytoplasm</keyword>
<dbReference type="GO" id="GO:0042026">
    <property type="term" value="P:protein refolding"/>
    <property type="evidence" value="ECO:0007669"/>
    <property type="project" value="UniProtKB-ARBA"/>
</dbReference>
<gene>
    <name evidence="13" type="ORF">SAOR_06660</name>
</gene>
<evidence type="ECO:0000256" key="1">
    <source>
        <dbReference type="ARBA" id="ARBA00000971"/>
    </source>
</evidence>
<dbReference type="Gene3D" id="3.10.50.40">
    <property type="match status" value="1"/>
</dbReference>
<comment type="subcellular location">
    <subcellularLocation>
        <location evidence="2">Cytoplasm</location>
    </subcellularLocation>
</comment>
<dbReference type="InterPro" id="IPR048261">
    <property type="entry name" value="SlpA/SlyD-like_ins_sf"/>
</dbReference>
<keyword evidence="6" id="KW-0143">Chaperone</keyword>
<dbReference type="EC" id="5.2.1.8" evidence="10"/>
<keyword evidence="7 9" id="KW-0413">Isomerase</keyword>
<dbReference type="PROSITE" id="PS50059">
    <property type="entry name" value="FKBP_PPIASE"/>
    <property type="match status" value="1"/>
</dbReference>
<evidence type="ECO:0000313" key="14">
    <source>
        <dbReference type="Proteomes" id="UP000283993"/>
    </source>
</evidence>
<proteinExistence type="inferred from homology"/>
<dbReference type="InterPro" id="IPR001179">
    <property type="entry name" value="PPIase_FKBP_dom"/>
</dbReference>
<feature type="domain" description="PPIase FKBP-type" evidence="12">
    <location>
        <begin position="6"/>
        <end position="69"/>
    </location>
</feature>
<evidence type="ECO:0000256" key="6">
    <source>
        <dbReference type="ARBA" id="ARBA00023186"/>
    </source>
</evidence>
<dbReference type="SUPFAM" id="SSF54534">
    <property type="entry name" value="FKBP-like"/>
    <property type="match status" value="1"/>
</dbReference>
<feature type="region of interest" description="Disordered" evidence="11">
    <location>
        <begin position="144"/>
        <end position="164"/>
    </location>
</feature>
<evidence type="ECO:0000256" key="5">
    <source>
        <dbReference type="ARBA" id="ARBA00023110"/>
    </source>
</evidence>
<name>A0A423PQU6_9GAMM</name>
<protein>
    <recommendedName>
        <fullName evidence="10">Peptidyl-prolyl cis-trans isomerase</fullName>
        <ecNumber evidence="10">5.2.1.8</ecNumber>
    </recommendedName>
</protein>
<comment type="similarity">
    <text evidence="3 10">Belongs to the FKBP-type PPIase family.</text>
</comment>
<comment type="caution">
    <text evidence="13">The sequence shown here is derived from an EMBL/GenBank/DDBJ whole genome shotgun (WGS) entry which is preliminary data.</text>
</comment>
<dbReference type="RefSeq" id="WP_123630741.1">
    <property type="nucleotide sequence ID" value="NZ_AYKH01000011.1"/>
</dbReference>
<evidence type="ECO:0000313" key="13">
    <source>
        <dbReference type="EMBL" id="ROO27986.1"/>
    </source>
</evidence>
<evidence type="ECO:0000256" key="7">
    <source>
        <dbReference type="ARBA" id="ARBA00023235"/>
    </source>
</evidence>
<evidence type="ECO:0000256" key="10">
    <source>
        <dbReference type="RuleBase" id="RU003915"/>
    </source>
</evidence>
<dbReference type="PANTHER" id="PTHR47861">
    <property type="entry name" value="FKBP-TYPE PEPTIDYL-PROLYL CIS-TRANS ISOMERASE SLYD"/>
    <property type="match status" value="1"/>
</dbReference>